<keyword evidence="9" id="KW-1208">Phospholipid metabolism</keyword>
<dbReference type="PANTHER" id="PTHR10434">
    <property type="entry name" value="1-ACYL-SN-GLYCEROL-3-PHOSPHATE ACYLTRANSFERASE"/>
    <property type="match status" value="1"/>
</dbReference>
<evidence type="ECO:0000256" key="3">
    <source>
        <dbReference type="ARBA" id="ARBA00005189"/>
    </source>
</evidence>
<dbReference type="PANTHER" id="PTHR10434:SF11">
    <property type="entry name" value="1-ACYL-SN-GLYCEROL-3-PHOSPHATE ACYLTRANSFERASE"/>
    <property type="match status" value="1"/>
</dbReference>
<evidence type="ECO:0000256" key="5">
    <source>
        <dbReference type="ARBA" id="ARBA00013211"/>
    </source>
</evidence>
<comment type="similarity">
    <text evidence="4 9">Belongs to the 1-acyl-sn-glycerol-3-phosphate acyltransferase family.</text>
</comment>
<keyword evidence="9" id="KW-0444">Lipid biosynthesis</keyword>
<protein>
    <recommendedName>
        <fullName evidence="6 9">1-acyl-sn-glycerol-3-phosphate acyltransferase</fullName>
        <ecNumber evidence="5 9">2.3.1.51</ecNumber>
    </recommendedName>
</protein>
<evidence type="ECO:0000256" key="6">
    <source>
        <dbReference type="ARBA" id="ARBA00016139"/>
    </source>
</evidence>
<dbReference type="InterPro" id="IPR004552">
    <property type="entry name" value="AGP_acyltrans"/>
</dbReference>
<dbReference type="Pfam" id="PF01553">
    <property type="entry name" value="Acyltransferase"/>
    <property type="match status" value="1"/>
</dbReference>
<evidence type="ECO:0000313" key="11">
    <source>
        <dbReference type="Proteomes" id="UP000318946"/>
    </source>
</evidence>
<accession>A0A3D3YKF8</accession>
<accession>A0A4Y1XNP6</accession>
<comment type="pathway">
    <text evidence="3">Lipid metabolism.</text>
</comment>
<keyword evidence="9" id="KW-0594">Phospholipid biosynthesis</keyword>
<keyword evidence="11" id="KW-1185">Reference proteome</keyword>
<comment type="domain">
    <text evidence="9">The HXXXXD motif is essential for acyltransferase activity and may constitute the binding site for the phosphate moiety of the glycerol-3-phosphate.</text>
</comment>
<dbReference type="STRING" id="1118061.GCA_000311925_00746"/>
<proteinExistence type="inferred from homology"/>
<dbReference type="InterPro" id="IPR002123">
    <property type="entry name" value="Plipid/glycerol_acylTrfase"/>
</dbReference>
<dbReference type="RefSeq" id="WP_034779506.1">
    <property type="nucleotide sequence ID" value="NZ_AP019735.1"/>
</dbReference>
<dbReference type="EMBL" id="AP019735">
    <property type="protein sequence ID" value="BBL04626.1"/>
    <property type="molecule type" value="Genomic_DNA"/>
</dbReference>
<dbReference type="GeneID" id="78342656"/>
<dbReference type="NCBIfam" id="TIGR00530">
    <property type="entry name" value="AGP_acyltrn"/>
    <property type="match status" value="1"/>
</dbReference>
<evidence type="ECO:0000256" key="8">
    <source>
        <dbReference type="ARBA" id="ARBA00023315"/>
    </source>
</evidence>
<organism evidence="10 11">
    <name type="scientific">Alistipes communis</name>
    <dbReference type="NCBI Taxonomy" id="2585118"/>
    <lineage>
        <taxon>Bacteria</taxon>
        <taxon>Pseudomonadati</taxon>
        <taxon>Bacteroidota</taxon>
        <taxon>Bacteroidia</taxon>
        <taxon>Bacteroidales</taxon>
        <taxon>Rikenellaceae</taxon>
        <taxon>Alistipes</taxon>
    </lineage>
</organism>
<evidence type="ECO:0000256" key="7">
    <source>
        <dbReference type="ARBA" id="ARBA00022679"/>
    </source>
</evidence>
<dbReference type="OrthoDB" id="9803035at2"/>
<gene>
    <name evidence="10" type="ORF">A5CBH24_19390</name>
</gene>
<evidence type="ECO:0000313" key="10">
    <source>
        <dbReference type="EMBL" id="BBL04626.1"/>
    </source>
</evidence>
<dbReference type="SMART" id="SM00563">
    <property type="entry name" value="PlsC"/>
    <property type="match status" value="1"/>
</dbReference>
<evidence type="ECO:0000256" key="2">
    <source>
        <dbReference type="ARBA" id="ARBA00004728"/>
    </source>
</evidence>
<dbReference type="GO" id="GO:0003841">
    <property type="term" value="F:1-acylglycerol-3-phosphate O-acyltransferase activity"/>
    <property type="evidence" value="ECO:0007669"/>
    <property type="project" value="UniProtKB-UniRule"/>
</dbReference>
<reference evidence="11" key="1">
    <citation type="submission" date="2019-06" db="EMBL/GenBank/DDBJ databases">
        <title>Alistipes onderdonkii subsp. vulgaris subsp. nov., Alistipes dispar sp. nov. and Alistipes communis sp. nov., isolated from human faeces, and creation of Alistipes onderdonkii subsp. onderdonkii subsp. nov.</title>
        <authorList>
            <person name="Sakamoto M."/>
            <person name="Ikeyama N."/>
            <person name="Ogata Y."/>
            <person name="Suda W."/>
            <person name="Iino T."/>
            <person name="Hattori M."/>
            <person name="Ohkuma M."/>
        </authorList>
    </citation>
    <scope>NUCLEOTIDE SEQUENCE [LARGE SCALE GENOMIC DNA]</scope>
    <source>
        <strain evidence="11">5CBH24</strain>
    </source>
</reference>
<evidence type="ECO:0000256" key="9">
    <source>
        <dbReference type="RuleBase" id="RU361267"/>
    </source>
</evidence>
<name>A0A3D3YKF8_9BACT</name>
<sequence>MLSILYYIWLAAICTVVLVLSVAVLALTYPFQKSRRIVHEMSRYLALSFLLPFPRRVEGLENVDRRERYVIVLNHQAMVDIGALYHVPLNFRWVSKREVFRIPFFGQFLLVHGDICIDRGRAAEALEQLLRDGGLWLSRGASVAIFPEGTRSKDGQIHRFKAGAFTLAKEAGVPILPVVLDGTQRVIGRNRLFNWRNRITVKVLPPVPAAEVAATETHVLMDGVRERMAAALAEVRGQARPNRN</sequence>
<dbReference type="GO" id="GO:0016020">
    <property type="term" value="C:membrane"/>
    <property type="evidence" value="ECO:0007669"/>
    <property type="project" value="InterPro"/>
</dbReference>
<dbReference type="EC" id="2.3.1.51" evidence="5 9"/>
<comment type="catalytic activity">
    <reaction evidence="1 9">
        <text>a 1-acyl-sn-glycero-3-phosphate + an acyl-CoA = a 1,2-diacyl-sn-glycero-3-phosphate + CoA</text>
        <dbReference type="Rhea" id="RHEA:19709"/>
        <dbReference type="ChEBI" id="CHEBI:57287"/>
        <dbReference type="ChEBI" id="CHEBI:57970"/>
        <dbReference type="ChEBI" id="CHEBI:58342"/>
        <dbReference type="ChEBI" id="CHEBI:58608"/>
        <dbReference type="EC" id="2.3.1.51"/>
    </reaction>
</comment>
<dbReference type="Proteomes" id="UP000318946">
    <property type="component" value="Chromosome"/>
</dbReference>
<dbReference type="SUPFAM" id="SSF69593">
    <property type="entry name" value="Glycerol-3-phosphate (1)-acyltransferase"/>
    <property type="match status" value="1"/>
</dbReference>
<dbReference type="KEGG" id="acou:A5CBH24_19390"/>
<dbReference type="CDD" id="cd07989">
    <property type="entry name" value="LPLAT_AGPAT-like"/>
    <property type="match status" value="1"/>
</dbReference>
<evidence type="ECO:0000256" key="1">
    <source>
        <dbReference type="ARBA" id="ARBA00001141"/>
    </source>
</evidence>
<dbReference type="GO" id="GO:0006654">
    <property type="term" value="P:phosphatidic acid biosynthetic process"/>
    <property type="evidence" value="ECO:0007669"/>
    <property type="project" value="TreeGrafter"/>
</dbReference>
<keyword evidence="9" id="KW-0443">Lipid metabolism</keyword>
<comment type="pathway">
    <text evidence="2">Phospholipid metabolism; CDP-diacylglycerol biosynthesis; CDP-diacylglycerol from sn-glycerol 3-phosphate: step 2/3.</text>
</comment>
<keyword evidence="8 9" id="KW-0012">Acyltransferase</keyword>
<accession>A0A4Y1WWI0</accession>
<dbReference type="AlphaFoldDB" id="A0A3D3YKF8"/>
<evidence type="ECO:0000256" key="4">
    <source>
        <dbReference type="ARBA" id="ARBA00008655"/>
    </source>
</evidence>
<keyword evidence="7 9" id="KW-0808">Transferase</keyword>